<feature type="cross-link" description="3'-(S-cysteinyl)-tyrosine (Cys-Tyr)" evidence="7">
    <location>
        <begin position="110"/>
        <end position="173"/>
    </location>
</feature>
<dbReference type="GO" id="GO:0019448">
    <property type="term" value="P:L-cysteine catabolic process"/>
    <property type="evidence" value="ECO:0007669"/>
    <property type="project" value="TreeGrafter"/>
</dbReference>
<comment type="caution">
    <text evidence="10">The sequence shown here is derived from an EMBL/GenBank/DDBJ whole genome shotgun (WGS) entry which is preliminary data.</text>
</comment>
<keyword evidence="12" id="KW-1185">Reference proteome</keyword>
<evidence type="ECO:0000256" key="6">
    <source>
        <dbReference type="ARBA" id="ARBA00023004"/>
    </source>
</evidence>
<evidence type="ECO:0000256" key="8">
    <source>
        <dbReference type="PIRSR" id="PIRSR610300-51"/>
    </source>
</evidence>
<dbReference type="GO" id="GO:0017172">
    <property type="term" value="F:cysteine dioxygenase activity"/>
    <property type="evidence" value="ECO:0007669"/>
    <property type="project" value="UniProtKB-UniRule"/>
</dbReference>
<dbReference type="PANTHER" id="PTHR12918:SF1">
    <property type="entry name" value="CYSTEINE DIOXYGENASE TYPE 1"/>
    <property type="match status" value="1"/>
</dbReference>
<gene>
    <name evidence="11" type="ORF">SeLEV6574_g07763</name>
    <name evidence="10" type="ORF">SeMB42_g07351</name>
</gene>
<dbReference type="SUPFAM" id="SSF51182">
    <property type="entry name" value="RmlC-like cupins"/>
    <property type="match status" value="1"/>
</dbReference>
<dbReference type="GO" id="GO:0008198">
    <property type="term" value="F:ferrous iron binding"/>
    <property type="evidence" value="ECO:0007669"/>
    <property type="project" value="TreeGrafter"/>
</dbReference>
<evidence type="ECO:0000313" key="13">
    <source>
        <dbReference type="Proteomes" id="UP000320475"/>
    </source>
</evidence>
<dbReference type="CDD" id="cd10548">
    <property type="entry name" value="cupin_CDO"/>
    <property type="match status" value="1"/>
</dbReference>
<accession>A0A507C9T5</accession>
<evidence type="ECO:0000313" key="12">
    <source>
        <dbReference type="Proteomes" id="UP000317494"/>
    </source>
</evidence>
<keyword evidence="5 9" id="KW-0560">Oxidoreductase</keyword>
<evidence type="ECO:0000256" key="5">
    <source>
        <dbReference type="ARBA" id="ARBA00023002"/>
    </source>
</evidence>
<evidence type="ECO:0000313" key="10">
    <source>
        <dbReference type="EMBL" id="TPX34265.1"/>
    </source>
</evidence>
<dbReference type="EMBL" id="QEAN01000506">
    <property type="protein sequence ID" value="TPX34265.1"/>
    <property type="molecule type" value="Genomic_DNA"/>
</dbReference>
<evidence type="ECO:0000256" key="2">
    <source>
        <dbReference type="ARBA" id="ARBA00013133"/>
    </source>
</evidence>
<feature type="binding site" evidence="8">
    <location>
        <position position="105"/>
    </location>
    <ligand>
        <name>Fe cation</name>
        <dbReference type="ChEBI" id="CHEBI:24875"/>
        <note>catalytic</note>
    </ligand>
</feature>
<comment type="catalytic activity">
    <reaction evidence="9">
        <text>L-cysteine + O2 = 3-sulfino-L-alanine + H(+)</text>
        <dbReference type="Rhea" id="RHEA:20441"/>
        <dbReference type="ChEBI" id="CHEBI:15378"/>
        <dbReference type="ChEBI" id="CHEBI:15379"/>
        <dbReference type="ChEBI" id="CHEBI:35235"/>
        <dbReference type="ChEBI" id="CHEBI:61085"/>
        <dbReference type="EC" id="1.13.11.20"/>
    </reaction>
</comment>
<comment type="similarity">
    <text evidence="1 9">Belongs to the cysteine dioxygenase family.</text>
</comment>
<evidence type="ECO:0000256" key="1">
    <source>
        <dbReference type="ARBA" id="ARBA00006622"/>
    </source>
</evidence>
<organism evidence="10 12">
    <name type="scientific">Synchytrium endobioticum</name>
    <dbReference type="NCBI Taxonomy" id="286115"/>
    <lineage>
        <taxon>Eukaryota</taxon>
        <taxon>Fungi</taxon>
        <taxon>Fungi incertae sedis</taxon>
        <taxon>Chytridiomycota</taxon>
        <taxon>Chytridiomycota incertae sedis</taxon>
        <taxon>Chytridiomycetes</taxon>
        <taxon>Synchytriales</taxon>
        <taxon>Synchytriaceae</taxon>
        <taxon>Synchytrium</taxon>
    </lineage>
</organism>
<feature type="binding site" evidence="8">
    <location>
        <position position="103"/>
    </location>
    <ligand>
        <name>Fe cation</name>
        <dbReference type="ChEBI" id="CHEBI:24875"/>
        <note>catalytic</note>
    </ligand>
</feature>
<dbReference type="PANTHER" id="PTHR12918">
    <property type="entry name" value="CYSTEINE DIOXYGENASE"/>
    <property type="match status" value="1"/>
</dbReference>
<dbReference type="Proteomes" id="UP000320475">
    <property type="component" value="Unassembled WGS sequence"/>
</dbReference>
<dbReference type="InterPro" id="IPR014710">
    <property type="entry name" value="RmlC-like_jellyroll"/>
</dbReference>
<dbReference type="EMBL" id="QEAM01000607">
    <property type="protein sequence ID" value="TPX38495.1"/>
    <property type="molecule type" value="Genomic_DNA"/>
</dbReference>
<dbReference type="STRING" id="286115.A0A507C9T5"/>
<sequence length="218" mass="24676">MPPIAHNNRATQLIGPASKPAIDLNKLARRLHVELATAGLGSDQVDPVRIQHIFQTYTSNEKDWKKYVFVDQCRYTRNLVDGGNGLFNLMVLCWGAGQVSPIHDHSNSHCIVKVLDGSLTEQRYEWPMYEGHHMRVTQTFVHERDAVTYMHDKIGLHRIANLSDKPAISLHLYCPAFDTCATFEEKTGRQRKCGACPFYSENGIKVERHYLSATPSPS</sequence>
<keyword evidence="4 9" id="KW-0223">Dioxygenase</keyword>
<dbReference type="Proteomes" id="UP000317494">
    <property type="component" value="Unassembled WGS sequence"/>
</dbReference>
<protein>
    <recommendedName>
        <fullName evidence="2 9">Cysteine dioxygenase</fullName>
        <ecNumber evidence="2 9">1.13.11.20</ecNumber>
    </recommendedName>
</protein>
<name>A0A507C9T5_9FUNG</name>
<dbReference type="InterPro" id="IPR010300">
    <property type="entry name" value="CDO_1"/>
</dbReference>
<keyword evidence="3 8" id="KW-0479">Metal-binding</keyword>
<dbReference type="AlphaFoldDB" id="A0A507C9T5"/>
<dbReference type="EC" id="1.13.11.20" evidence="2 9"/>
<keyword evidence="7" id="KW-0883">Thioether bond</keyword>
<dbReference type="OrthoDB" id="543511at2759"/>
<evidence type="ECO:0000256" key="3">
    <source>
        <dbReference type="ARBA" id="ARBA00022723"/>
    </source>
</evidence>
<evidence type="ECO:0000256" key="4">
    <source>
        <dbReference type="ARBA" id="ARBA00022964"/>
    </source>
</evidence>
<dbReference type="Gene3D" id="2.60.120.10">
    <property type="entry name" value="Jelly Rolls"/>
    <property type="match status" value="1"/>
</dbReference>
<evidence type="ECO:0000256" key="9">
    <source>
        <dbReference type="RuleBase" id="RU366010"/>
    </source>
</evidence>
<reference evidence="12 13" key="1">
    <citation type="journal article" date="2019" name="Sci. Rep.">
        <title>Comparative genomics of chytrid fungi reveal insights into the obligate biotrophic and pathogenic lifestyle of Synchytrium endobioticum.</title>
        <authorList>
            <person name="van de Vossenberg B.T.L.H."/>
            <person name="Warris S."/>
            <person name="Nguyen H.D.T."/>
            <person name="van Gent-Pelzer M.P.E."/>
            <person name="Joly D.L."/>
            <person name="van de Geest H.C."/>
            <person name="Bonants P.J.M."/>
            <person name="Smith D.S."/>
            <person name="Levesque C.A."/>
            <person name="van der Lee T.A.J."/>
        </authorList>
    </citation>
    <scope>NUCLEOTIDE SEQUENCE [LARGE SCALE GENOMIC DNA]</scope>
    <source>
        <strain evidence="11 13">LEV6574</strain>
        <strain evidence="10 12">MB42</strain>
    </source>
</reference>
<proteinExistence type="inferred from homology"/>
<dbReference type="Pfam" id="PF05995">
    <property type="entry name" value="CDO_I"/>
    <property type="match status" value="1"/>
</dbReference>
<dbReference type="InterPro" id="IPR011051">
    <property type="entry name" value="RmlC_Cupin_sf"/>
</dbReference>
<feature type="binding site" evidence="8">
    <location>
        <position position="157"/>
    </location>
    <ligand>
        <name>Fe cation</name>
        <dbReference type="ChEBI" id="CHEBI:24875"/>
        <note>catalytic</note>
    </ligand>
</feature>
<dbReference type="VEuPathDB" id="FungiDB:SeMB42_g07351"/>
<comment type="cofactor">
    <cofactor evidence="9">
        <name>Fe cation</name>
        <dbReference type="ChEBI" id="CHEBI:24875"/>
    </cofactor>
    <text evidence="9">Binds 1 Fe cation per subunit.</text>
</comment>
<evidence type="ECO:0000313" key="11">
    <source>
        <dbReference type="EMBL" id="TPX38495.1"/>
    </source>
</evidence>
<evidence type="ECO:0000256" key="7">
    <source>
        <dbReference type="PIRSR" id="PIRSR610300-50"/>
    </source>
</evidence>
<keyword evidence="6 8" id="KW-0408">Iron</keyword>